<dbReference type="AlphaFoldDB" id="A0A074ZMM1"/>
<feature type="region of interest" description="Disordered" evidence="1">
    <location>
        <begin position="402"/>
        <end position="423"/>
    </location>
</feature>
<keyword evidence="3" id="KW-1185">Reference proteome</keyword>
<dbReference type="KEGG" id="ovi:T265_13607"/>
<evidence type="ECO:0000313" key="2">
    <source>
        <dbReference type="EMBL" id="KER28361.1"/>
    </source>
</evidence>
<gene>
    <name evidence="2" type="ORF">T265_13607</name>
</gene>
<organism evidence="2 3">
    <name type="scientific">Opisthorchis viverrini</name>
    <name type="common">Southeast Asian liver fluke</name>
    <dbReference type="NCBI Taxonomy" id="6198"/>
    <lineage>
        <taxon>Eukaryota</taxon>
        <taxon>Metazoa</taxon>
        <taxon>Spiralia</taxon>
        <taxon>Lophotrochozoa</taxon>
        <taxon>Platyhelminthes</taxon>
        <taxon>Trematoda</taxon>
        <taxon>Digenea</taxon>
        <taxon>Opisthorchiida</taxon>
        <taxon>Opisthorchiata</taxon>
        <taxon>Opisthorchiidae</taxon>
        <taxon>Opisthorchis</taxon>
    </lineage>
</organism>
<proteinExistence type="predicted"/>
<dbReference type="CTD" id="20327774"/>
<name>A0A074ZMM1_OPIVI</name>
<dbReference type="OrthoDB" id="16290at2759"/>
<evidence type="ECO:0000313" key="3">
    <source>
        <dbReference type="Proteomes" id="UP000054324"/>
    </source>
</evidence>
<accession>A0A074ZMM1</accession>
<dbReference type="EMBL" id="KL596701">
    <property type="protein sequence ID" value="KER28361.1"/>
    <property type="molecule type" value="Genomic_DNA"/>
</dbReference>
<sequence>MPPEESKRAGILPGCASLDRRSREAEVGFEPRTLRSVDSRSNHLGHLAPIRPSLFVTTLVDRLFFALHELLSICLSDLDLFRQIHNNFRSNDNRSFSPNKADRCSSLNPSIFTAVAWIYVATNPPLRTTTLPSNALTMSSRLAMKRLQSNCPAQRTNQRPSTLPELPKFSSIEDLLASSACLQRTSQFLPLQRIARDISVSVASFASSEQLFDHIRFSVERSAVTPLRCQAATSPKGSTRAETLPGCPSLDIISRGAWVEYESRAFWSAGIHADPTIPHVFRRCYGREAWPARGWPKIRDACRSGIKRRSDWSTIWTQQPIMTQYWPNAGCQWSSRTRQKFQKVIAAYAIYTKRCTTVPDFVLGIRPTDAPILPTGPSDMSLEMLLDTLISAPSQEVNQLLRQRPSPSTNYNRDAGQTGSASQ</sequence>
<evidence type="ECO:0000256" key="1">
    <source>
        <dbReference type="SAM" id="MobiDB-lite"/>
    </source>
</evidence>
<dbReference type="Proteomes" id="UP000054324">
    <property type="component" value="Unassembled WGS sequence"/>
</dbReference>
<protein>
    <submittedName>
        <fullName evidence="2">Uncharacterized protein</fullName>
    </submittedName>
</protein>
<reference evidence="2 3" key="1">
    <citation type="submission" date="2013-11" db="EMBL/GenBank/DDBJ databases">
        <title>Opisthorchis viverrini - life in the bile duct.</title>
        <authorList>
            <person name="Young N.D."/>
            <person name="Nagarajan N."/>
            <person name="Lin S.J."/>
            <person name="Korhonen P.K."/>
            <person name="Jex A.R."/>
            <person name="Hall R.S."/>
            <person name="Safavi-Hemami H."/>
            <person name="Kaewkong W."/>
            <person name="Bertrand D."/>
            <person name="Gao S."/>
            <person name="Seet Q."/>
            <person name="Wongkham S."/>
            <person name="Teh B.T."/>
            <person name="Wongkham C."/>
            <person name="Intapan P.M."/>
            <person name="Maleewong W."/>
            <person name="Yang X."/>
            <person name="Hu M."/>
            <person name="Wang Z."/>
            <person name="Hofmann A."/>
            <person name="Sternberg P.W."/>
            <person name="Tan P."/>
            <person name="Wang J."/>
            <person name="Gasser R.B."/>
        </authorList>
    </citation>
    <scope>NUCLEOTIDE SEQUENCE [LARGE SCALE GENOMIC DNA]</scope>
</reference>
<dbReference type="GeneID" id="20327774"/>
<dbReference type="RefSeq" id="XP_009167927.1">
    <property type="nucleotide sequence ID" value="XM_009169663.1"/>
</dbReference>